<dbReference type="SUPFAM" id="SSF53756">
    <property type="entry name" value="UDP-Glycosyltransferase/glycogen phosphorylase"/>
    <property type="match status" value="2"/>
</dbReference>
<dbReference type="CDD" id="cd03811">
    <property type="entry name" value="GT4_GT28_WabH-like"/>
    <property type="match status" value="1"/>
</dbReference>
<comment type="subcellular location">
    <subcellularLocation>
        <location evidence="1">Cell membrane</location>
        <topology evidence="1">Peripheral membrane protein</topology>
    </subcellularLocation>
</comment>
<dbReference type="RefSeq" id="WP_046130171.1">
    <property type="nucleotide sequence ID" value="NZ_CP035232.1"/>
</dbReference>
<evidence type="ECO:0000313" key="8">
    <source>
        <dbReference type="EMBL" id="QAT67257.1"/>
    </source>
</evidence>
<dbReference type="PANTHER" id="PTHR37316:SF3">
    <property type="entry name" value="TEICHOIC ACID GLYCEROL-PHOSPHATE TRANSFERASE"/>
    <property type="match status" value="1"/>
</dbReference>
<dbReference type="Gene3D" id="3.40.50.2000">
    <property type="entry name" value="Glycogen Phosphorylase B"/>
    <property type="match status" value="2"/>
</dbReference>
<comment type="similarity">
    <text evidence="2">Belongs to the CDP-glycerol glycerophosphotransferase family.</text>
</comment>
<sequence length="889" mass="104036">MKKKVKIAKRKVKFLLDPFRTYRNNINFKRSVDYTVNFKKNDIDSNIILYESYHGKAMNDNPYALFKFLVNDEKYKRFTHVWALNDQEDNPYAEKYKNSKNVKFVKVHSEEYIKYLTKAKYLINNVTFPPYFQKKEGQIYVNTWHGTPLKTLGKDMEGPIGQHKNIQRNFLHCDYILSPNKFTSEKLIDSHDLRGLYNGEIIEEGYPRMDLTFDTDKNEIRKTLDNIIEFDPNKKTVLYAPTWRGEVGNVSNINEELINHITELNEKLPSDYQLILKVHTLLFKHIKHNEVLMKKCIPDYIDTNELLSIVDILITDYSSIFFDYMATNKPIIYFMYDKTQYLKKRGMYLDVNTLAGPICQTTDEVAKNVENIEYVQKKYHSIYHEMNKKFIKRVGDSTEKVVNIIFDENRKKDDCIFDVKEPDKKNILIYCGGFLNNGITSSAINLLNNIDYDRYNVVVIDKGSYDSESSYNINRLNEKTKRVYRVGSMNLTIKEWYLHGLMNRRGYTEELARRNPGEIYQREINRMLGNAKIDIAIDFSGYVPFWTMIMAFGDFSKKSIYQHNDMYAETKKKINGKYKHKQKLGIVFSLYKLFDKVVSVAKHTRDLNVKSLEKYVDSEKLVYVHNSLNVEKIINAVEKHDLTIQKFDGEEYIIQKEEVNGGLLSIKGIKVPNENGINFVNMGRLSPEKDQEKLIKAFYQLVNKYDDLDIKLYIIGDGVLKGKLTELVKRMDIEGKVIFTGQLKNPFYLINKADCFVLSSNHEGQPMVLLETLVLNKPIIATDIAGSRSILEDGYGILAQNNIQGLLIEMEKFVIQKSFKDKVLTIKERISGQNCNQALSEINELQKDLDYKKKYKKFDYENYNIQAMQMFYREVCFEEIEIQSQSLSV</sequence>
<evidence type="ECO:0000259" key="7">
    <source>
        <dbReference type="Pfam" id="PF00534"/>
    </source>
</evidence>
<evidence type="ECO:0000256" key="1">
    <source>
        <dbReference type="ARBA" id="ARBA00004202"/>
    </source>
</evidence>
<dbReference type="Pfam" id="PF00534">
    <property type="entry name" value="Glycos_transf_1"/>
    <property type="match status" value="1"/>
</dbReference>
<dbReference type="Gene3D" id="3.40.50.11820">
    <property type="match status" value="1"/>
</dbReference>
<dbReference type="GeneID" id="82855318"/>
<organism evidence="8 9">
    <name type="scientific">Bacillus glycinifermentans</name>
    <dbReference type="NCBI Taxonomy" id="1664069"/>
    <lineage>
        <taxon>Bacteria</taxon>
        <taxon>Bacillati</taxon>
        <taxon>Bacillota</taxon>
        <taxon>Bacilli</taxon>
        <taxon>Bacillales</taxon>
        <taxon>Bacillaceae</taxon>
        <taxon>Bacillus</taxon>
    </lineage>
</organism>
<accession>A0AAJ4D4N0</accession>
<keyword evidence="6" id="KW-0472">Membrane</keyword>
<protein>
    <submittedName>
        <fullName evidence="8">Glycosyltransferase</fullName>
    </submittedName>
</protein>
<reference evidence="8 9" key="1">
    <citation type="submission" date="2019-01" db="EMBL/GenBank/DDBJ databases">
        <title>Genome sequence of Bacillus glycinifermentans SRCM103574.</title>
        <authorList>
            <person name="Kong H.-J."/>
            <person name="Jeong S.-Y."/>
            <person name="Jeong D.-Y."/>
        </authorList>
    </citation>
    <scope>NUCLEOTIDE SEQUENCE [LARGE SCALE GENOMIC DNA]</scope>
    <source>
        <strain evidence="8 9">SRCM103574</strain>
    </source>
</reference>
<dbReference type="EMBL" id="CP035232">
    <property type="protein sequence ID" value="QAT67257.1"/>
    <property type="molecule type" value="Genomic_DNA"/>
</dbReference>
<dbReference type="Gene3D" id="3.40.50.12580">
    <property type="match status" value="1"/>
</dbReference>
<name>A0AAJ4D4N0_9BACI</name>
<dbReference type="InterPro" id="IPR051612">
    <property type="entry name" value="Teichoic_Acid_Biosynth"/>
</dbReference>
<keyword evidence="5" id="KW-0777">Teichoic acid biosynthesis</keyword>
<dbReference type="Pfam" id="PF04464">
    <property type="entry name" value="Glyphos_transf"/>
    <property type="match status" value="1"/>
</dbReference>
<dbReference type="InterPro" id="IPR007554">
    <property type="entry name" value="Glycerophosphate_synth"/>
</dbReference>
<evidence type="ECO:0000256" key="3">
    <source>
        <dbReference type="ARBA" id="ARBA00022475"/>
    </source>
</evidence>
<evidence type="ECO:0000256" key="4">
    <source>
        <dbReference type="ARBA" id="ARBA00022679"/>
    </source>
</evidence>
<dbReference type="Proteomes" id="UP000288675">
    <property type="component" value="Chromosome"/>
</dbReference>
<dbReference type="InterPro" id="IPR043148">
    <property type="entry name" value="TagF_C"/>
</dbReference>
<dbReference type="PANTHER" id="PTHR37316">
    <property type="entry name" value="TEICHOIC ACID GLYCEROL-PHOSPHATE PRIMASE"/>
    <property type="match status" value="1"/>
</dbReference>
<dbReference type="GO" id="GO:0047355">
    <property type="term" value="F:CDP-glycerol glycerophosphotransferase activity"/>
    <property type="evidence" value="ECO:0007669"/>
    <property type="project" value="InterPro"/>
</dbReference>
<feature type="domain" description="Glycosyl transferase family 1" evidence="7">
    <location>
        <begin position="671"/>
        <end position="810"/>
    </location>
</feature>
<evidence type="ECO:0000313" key="9">
    <source>
        <dbReference type="Proteomes" id="UP000288675"/>
    </source>
</evidence>
<dbReference type="GO" id="GO:0005886">
    <property type="term" value="C:plasma membrane"/>
    <property type="evidence" value="ECO:0007669"/>
    <property type="project" value="UniProtKB-SubCell"/>
</dbReference>
<keyword evidence="4" id="KW-0808">Transferase</keyword>
<evidence type="ECO:0000256" key="5">
    <source>
        <dbReference type="ARBA" id="ARBA00022944"/>
    </source>
</evidence>
<proteinExistence type="inferred from homology"/>
<evidence type="ECO:0000256" key="6">
    <source>
        <dbReference type="ARBA" id="ARBA00023136"/>
    </source>
</evidence>
<dbReference type="AlphaFoldDB" id="A0AAJ4D4N0"/>
<gene>
    <name evidence="8" type="ORF">EQZ20_21835</name>
</gene>
<dbReference type="GO" id="GO:0019350">
    <property type="term" value="P:teichoic acid biosynthetic process"/>
    <property type="evidence" value="ECO:0007669"/>
    <property type="project" value="UniProtKB-KW"/>
</dbReference>
<dbReference type="InterPro" id="IPR043149">
    <property type="entry name" value="TagF_N"/>
</dbReference>
<evidence type="ECO:0000256" key="2">
    <source>
        <dbReference type="ARBA" id="ARBA00010488"/>
    </source>
</evidence>
<dbReference type="KEGG" id="bgy:BGLY_4212"/>
<dbReference type="InterPro" id="IPR001296">
    <property type="entry name" value="Glyco_trans_1"/>
</dbReference>
<keyword evidence="3" id="KW-1003">Cell membrane</keyword>
<dbReference type="GO" id="GO:0016757">
    <property type="term" value="F:glycosyltransferase activity"/>
    <property type="evidence" value="ECO:0007669"/>
    <property type="project" value="InterPro"/>
</dbReference>